<dbReference type="Gene3D" id="3.40.50.2000">
    <property type="entry name" value="Glycogen Phosphorylase B"/>
    <property type="match status" value="2"/>
</dbReference>
<evidence type="ECO:0000256" key="2">
    <source>
        <dbReference type="ARBA" id="ARBA00022679"/>
    </source>
</evidence>
<keyword evidence="2 3" id="KW-0808">Transferase</keyword>
<sequence>MPHRLNPSRILITRRDNIGDILCTTPLLEALRARFPVAHIAILVTDYNVDAIRNNPNVDEIFVYLKRRNQHLNGYFGMLRERLQLLRRIRRQRFDLIVLANGGYRYARQLGGKKTIGFKEVGPNYGQPDWVVPCPPQVKHEVDKLNLLGQILNAPTALGQLFLQPEAQTLAQTREKLLTAGWQEARPTIAIHISSRRPQQRWPISHFAAFLTTLHQLRPELQFVLLWSPGPSNSPMHPGDDDNALALQKLVPDVPLSLMPTQRVAELIAACSLCDQFVGSDGGAMHVAAALHKPILCFFGDSKPEEWHPWGVPYVLLQPESQRTSDTTVAETLAGFEQLQKLINQQ</sequence>
<evidence type="ECO:0000313" key="4">
    <source>
        <dbReference type="Proteomes" id="UP000463961"/>
    </source>
</evidence>
<reference evidence="4" key="1">
    <citation type="submission" date="2020-01" db="EMBL/GenBank/DDBJ databases">
        <title>Phosphoaccumulans saitamaens gen. nov., sp. nov., a polyphosphate accumulating bacterium isolated from surface river water.</title>
        <authorList>
            <person name="Watanabe K."/>
            <person name="Suda W."/>
        </authorList>
    </citation>
    <scope>NUCLEOTIDE SEQUENCE [LARGE SCALE GENOMIC DNA]</scope>
    <source>
        <strain evidence="4">ICHIAU1</strain>
    </source>
</reference>
<evidence type="ECO:0000313" key="3">
    <source>
        <dbReference type="EMBL" id="BBU68051.1"/>
    </source>
</evidence>
<dbReference type="SUPFAM" id="SSF53756">
    <property type="entry name" value="UDP-Glycosyltransferase/glycogen phosphorylase"/>
    <property type="match status" value="1"/>
</dbReference>
<evidence type="ECO:0000256" key="1">
    <source>
        <dbReference type="ARBA" id="ARBA00022676"/>
    </source>
</evidence>
<organism evidence="3 4">
    <name type="scientific">Fluviibacter phosphoraccumulans</name>
    <dbReference type="NCBI Taxonomy" id="1751046"/>
    <lineage>
        <taxon>Bacteria</taxon>
        <taxon>Pseudomonadati</taxon>
        <taxon>Pseudomonadota</taxon>
        <taxon>Betaproteobacteria</taxon>
        <taxon>Rhodocyclales</taxon>
        <taxon>Fluviibacteraceae</taxon>
        <taxon>Fluviibacter</taxon>
    </lineage>
</organism>
<dbReference type="Pfam" id="PF01075">
    <property type="entry name" value="Glyco_transf_9"/>
    <property type="match status" value="1"/>
</dbReference>
<dbReference type="GO" id="GO:0009244">
    <property type="term" value="P:lipopolysaccharide core region biosynthetic process"/>
    <property type="evidence" value="ECO:0007669"/>
    <property type="project" value="TreeGrafter"/>
</dbReference>
<name>A0A7R6QVY8_9RHOO</name>
<keyword evidence="1" id="KW-0328">Glycosyltransferase</keyword>
<gene>
    <name evidence="3" type="ORF">ICHIAU1_03340</name>
</gene>
<proteinExistence type="predicted"/>
<dbReference type="OrthoDB" id="9797795at2"/>
<dbReference type="RefSeq" id="WP_162049006.1">
    <property type="nucleotide sequence ID" value="NZ_AP022345.1"/>
</dbReference>
<keyword evidence="4" id="KW-1185">Reference proteome</keyword>
<protein>
    <submittedName>
        <fullName evidence="3">Glycosyl transferase family 9</fullName>
    </submittedName>
</protein>
<dbReference type="EMBL" id="AP022345">
    <property type="protein sequence ID" value="BBU68051.1"/>
    <property type="molecule type" value="Genomic_DNA"/>
</dbReference>
<dbReference type="CDD" id="cd03789">
    <property type="entry name" value="GT9_LPS_heptosyltransferase"/>
    <property type="match status" value="1"/>
</dbReference>
<dbReference type="InterPro" id="IPR002201">
    <property type="entry name" value="Glyco_trans_9"/>
</dbReference>
<dbReference type="PANTHER" id="PTHR30160">
    <property type="entry name" value="TETRAACYLDISACCHARIDE 4'-KINASE-RELATED"/>
    <property type="match status" value="1"/>
</dbReference>
<dbReference type="GO" id="GO:0005829">
    <property type="term" value="C:cytosol"/>
    <property type="evidence" value="ECO:0007669"/>
    <property type="project" value="TreeGrafter"/>
</dbReference>
<dbReference type="AlphaFoldDB" id="A0A7R6QVY8"/>
<dbReference type="Proteomes" id="UP000463961">
    <property type="component" value="Chromosome"/>
</dbReference>
<dbReference type="GO" id="GO:0008713">
    <property type="term" value="F:ADP-heptose-lipopolysaccharide heptosyltransferase activity"/>
    <property type="evidence" value="ECO:0007669"/>
    <property type="project" value="TreeGrafter"/>
</dbReference>
<dbReference type="PANTHER" id="PTHR30160:SF1">
    <property type="entry name" value="LIPOPOLYSACCHARIDE 1,2-N-ACETYLGLUCOSAMINETRANSFERASE-RELATED"/>
    <property type="match status" value="1"/>
</dbReference>
<accession>A0A7R6QVY8</accession>
<dbReference type="InterPro" id="IPR051199">
    <property type="entry name" value="LPS_LOS_Heptosyltrfase"/>
</dbReference>